<dbReference type="Gene3D" id="1.25.40.10">
    <property type="entry name" value="Tetratricopeptide repeat domain"/>
    <property type="match status" value="2"/>
</dbReference>
<dbReference type="Pfam" id="PF23240">
    <property type="entry name" value="HAT_PRP39_N"/>
    <property type="match status" value="1"/>
</dbReference>
<organism evidence="7 8">
    <name type="scientific">Romanomermis culicivorax</name>
    <name type="common">Nematode worm</name>
    <dbReference type="NCBI Taxonomy" id="13658"/>
    <lineage>
        <taxon>Eukaryota</taxon>
        <taxon>Metazoa</taxon>
        <taxon>Ecdysozoa</taxon>
        <taxon>Nematoda</taxon>
        <taxon>Enoplea</taxon>
        <taxon>Dorylaimia</taxon>
        <taxon>Mermithida</taxon>
        <taxon>Mermithoidea</taxon>
        <taxon>Mermithidae</taxon>
        <taxon>Romanomermis</taxon>
    </lineage>
</organism>
<keyword evidence="4" id="KW-0508">mRNA splicing</keyword>
<evidence type="ECO:0000256" key="3">
    <source>
        <dbReference type="ARBA" id="ARBA00022737"/>
    </source>
</evidence>
<dbReference type="GO" id="GO:0008380">
    <property type="term" value="P:RNA splicing"/>
    <property type="evidence" value="ECO:0007669"/>
    <property type="project" value="UniProtKB-KW"/>
</dbReference>
<evidence type="ECO:0000256" key="6">
    <source>
        <dbReference type="SAM" id="MobiDB-lite"/>
    </source>
</evidence>
<evidence type="ECO:0000313" key="8">
    <source>
        <dbReference type="WBParaSite" id="nRc.2.0.1.t34274-RA"/>
    </source>
</evidence>
<dbReference type="InterPro" id="IPR003107">
    <property type="entry name" value="HAT"/>
</dbReference>
<dbReference type="AlphaFoldDB" id="A0A915K7V6"/>
<keyword evidence="7" id="KW-1185">Reference proteome</keyword>
<dbReference type="Pfam" id="PF23241">
    <property type="entry name" value="HAT_PRP39_C"/>
    <property type="match status" value="1"/>
</dbReference>
<comment type="subcellular location">
    <subcellularLocation>
        <location evidence="1">Nucleus</location>
    </subcellularLocation>
</comment>
<reference evidence="8" key="1">
    <citation type="submission" date="2022-11" db="UniProtKB">
        <authorList>
            <consortium name="WormBaseParasite"/>
        </authorList>
    </citation>
    <scope>IDENTIFICATION</scope>
</reference>
<dbReference type="PANTHER" id="PTHR17204:SF25">
    <property type="entry name" value="RRM DOMAIN-CONTAINING PROTEIN"/>
    <property type="match status" value="1"/>
</dbReference>
<dbReference type="SMART" id="SM00386">
    <property type="entry name" value="HAT"/>
    <property type="match status" value="7"/>
</dbReference>
<keyword evidence="5" id="KW-0539">Nucleus</keyword>
<dbReference type="InterPro" id="IPR011990">
    <property type="entry name" value="TPR-like_helical_dom_sf"/>
</dbReference>
<dbReference type="OMA" id="WARIEXA"/>
<evidence type="ECO:0000256" key="4">
    <source>
        <dbReference type="ARBA" id="ARBA00023187"/>
    </source>
</evidence>
<dbReference type="SUPFAM" id="SSF48452">
    <property type="entry name" value="TPR-like"/>
    <property type="match status" value="1"/>
</dbReference>
<evidence type="ECO:0000256" key="5">
    <source>
        <dbReference type="ARBA" id="ARBA00023242"/>
    </source>
</evidence>
<dbReference type="InterPro" id="IPR059164">
    <property type="entry name" value="HAT_PRP39_C"/>
</dbReference>
<accession>A0A915K7V6</accession>
<dbReference type="Proteomes" id="UP000887565">
    <property type="component" value="Unplaced"/>
</dbReference>
<name>A0A915K7V6_ROMCU</name>
<proteinExistence type="predicted"/>
<protein>
    <submittedName>
        <fullName evidence="8">Squamous cell carcinoma antigen recognized by T-cells 3</fullName>
    </submittedName>
</protein>
<dbReference type="PANTHER" id="PTHR17204">
    <property type="entry name" value="PRE-MRNA PROCESSING PROTEIN PRP39-RELATED"/>
    <property type="match status" value="1"/>
</dbReference>
<feature type="region of interest" description="Disordered" evidence="6">
    <location>
        <begin position="531"/>
        <end position="573"/>
    </location>
</feature>
<dbReference type="WBParaSite" id="nRc.2.0.1.t34274-RA">
    <property type="protein sequence ID" value="nRc.2.0.1.t34274-RA"/>
    <property type="gene ID" value="nRc.2.0.1.g34274"/>
</dbReference>
<dbReference type="GO" id="GO:0006397">
    <property type="term" value="P:mRNA processing"/>
    <property type="evidence" value="ECO:0007669"/>
    <property type="project" value="UniProtKB-KW"/>
</dbReference>
<sequence length="573" mass="66774">MSDFDSDEQIDELMPTEVDLDALEREVNLNSSNYNAHLELINACRSCGELERLRSARIRMSSVYPLSPKLWRDWIDDEKQFTINQSDRVTFMRSLFDRAVVDYTSFDVWLDYIQWAVGCGDHSLTRQICERAVSAVGLHVGRGCLIWDAFRIFEKAVLDMQICQEELNSSDSRNSAAGEAEYEEFCANAKESVDTALLNNYKNALSTLEKLRAFEQALLDTEVDDSTTENNSKMENLLAYQNYIDFEVKNGDSPARIKCLFERAITDHCLDSDLWVKYLDWLNRKLRVKSQISLTCYRATRNCPWSTKIWQNYLLSFERWSFDIFRHPQGNSIDIIEETRNNIGNEKILDEIFLRALNEGGYTTATECCQLWLSRIYQIRRNIEISQNRVYEPLRKAFEDGSAFLKEKFSELGWDSDCQFRLSWARAEGLFLKDLTEFRRIFDEIMAEGGNGKKAQAWLQYFGLEREFNPHPSSDNGRFARKILIKAVNSVSDYPESIFAQFLQFELEFGTLSDYDDALYRIEQQRARLKIRSQSKAQNKNELAKKRYQPKGGRSSPTKTKSKRKLEETETEK</sequence>
<evidence type="ECO:0000256" key="2">
    <source>
        <dbReference type="ARBA" id="ARBA00022664"/>
    </source>
</evidence>
<keyword evidence="3" id="KW-0677">Repeat</keyword>
<evidence type="ECO:0000256" key="1">
    <source>
        <dbReference type="ARBA" id="ARBA00004123"/>
    </source>
</evidence>
<keyword evidence="2" id="KW-0507">mRNA processing</keyword>
<evidence type="ECO:0000313" key="7">
    <source>
        <dbReference type="Proteomes" id="UP000887565"/>
    </source>
</evidence>
<dbReference type="GO" id="GO:0005634">
    <property type="term" value="C:nucleus"/>
    <property type="evidence" value="ECO:0007669"/>
    <property type="project" value="UniProtKB-SubCell"/>
</dbReference>